<reference evidence="3" key="1">
    <citation type="journal article" date="2015" name="PLoS Genet.">
        <title>The dynamic genome and transcriptome of the human fungal pathogen Blastomyces and close relative Emmonsia.</title>
        <authorList>
            <person name="Munoz J.F."/>
            <person name="Gauthier G.M."/>
            <person name="Desjardins C.A."/>
            <person name="Gallo J.E."/>
            <person name="Holder J."/>
            <person name="Sullivan T.D."/>
            <person name="Marty A.J."/>
            <person name="Carmen J.C."/>
            <person name="Chen Z."/>
            <person name="Ding L."/>
            <person name="Gujja S."/>
            <person name="Magrini V."/>
            <person name="Misas E."/>
            <person name="Mitreva M."/>
            <person name="Priest M."/>
            <person name="Saif S."/>
            <person name="Whiston E.A."/>
            <person name="Young S."/>
            <person name="Zeng Q."/>
            <person name="Goldman W.E."/>
            <person name="Mardis E.R."/>
            <person name="Taylor J.W."/>
            <person name="McEwen J.G."/>
            <person name="Clay O.K."/>
            <person name="Klein B.S."/>
            <person name="Cuomo C.A."/>
        </authorList>
    </citation>
    <scope>NUCLEOTIDE SEQUENCE [LARGE SCALE GENOMIC DNA]</scope>
    <source>
        <strain evidence="3">UAMH 3008</strain>
    </source>
</reference>
<evidence type="ECO:0000313" key="3">
    <source>
        <dbReference type="Proteomes" id="UP000034164"/>
    </source>
</evidence>
<protein>
    <submittedName>
        <fullName evidence="2">Uncharacterized protein</fullName>
    </submittedName>
</protein>
<evidence type="ECO:0000256" key="1">
    <source>
        <dbReference type="SAM" id="SignalP"/>
    </source>
</evidence>
<dbReference type="AlphaFoldDB" id="A0A0G2HVN3"/>
<proteinExistence type="predicted"/>
<dbReference type="VEuPathDB" id="FungiDB:EMCG_03366"/>
<dbReference type="EMBL" id="LCZI01001177">
    <property type="protein sequence ID" value="KKZ62123.1"/>
    <property type="molecule type" value="Genomic_DNA"/>
</dbReference>
<feature type="signal peptide" evidence="1">
    <location>
        <begin position="1"/>
        <end position="21"/>
    </location>
</feature>
<keyword evidence="1" id="KW-0732">Signal</keyword>
<comment type="caution">
    <text evidence="2">The sequence shown here is derived from an EMBL/GenBank/DDBJ whole genome shotgun (WGS) entry which is preliminary data.</text>
</comment>
<feature type="chain" id="PRO_5002545508" evidence="1">
    <location>
        <begin position="22"/>
        <end position="107"/>
    </location>
</feature>
<dbReference type="Proteomes" id="UP000034164">
    <property type="component" value="Unassembled WGS sequence"/>
</dbReference>
<name>A0A0G2HVN3_9EURO</name>
<sequence length="107" mass="12012">MKLTRATLATLFVAPMGGILASPINLAEPGTSPNNLANRGGIGIYQWCSTTFSCQSDEECRMQLDCYKLADGIEANIFCYHQPWWNQCTVYKMTEMRLTAEVLLQRV</sequence>
<accession>A0A0G2HVN3</accession>
<organism evidence="2 3">
    <name type="scientific">[Emmonsia] crescens</name>
    <dbReference type="NCBI Taxonomy" id="73230"/>
    <lineage>
        <taxon>Eukaryota</taxon>
        <taxon>Fungi</taxon>
        <taxon>Dikarya</taxon>
        <taxon>Ascomycota</taxon>
        <taxon>Pezizomycotina</taxon>
        <taxon>Eurotiomycetes</taxon>
        <taxon>Eurotiomycetidae</taxon>
        <taxon>Onygenales</taxon>
        <taxon>Ajellomycetaceae</taxon>
        <taxon>Emergomyces</taxon>
    </lineage>
</organism>
<gene>
    <name evidence="2" type="ORF">EMCG_03366</name>
</gene>
<evidence type="ECO:0000313" key="2">
    <source>
        <dbReference type="EMBL" id="KKZ62123.1"/>
    </source>
</evidence>